<evidence type="ECO:0000313" key="2">
    <source>
        <dbReference type="Proteomes" id="UP001620460"/>
    </source>
</evidence>
<dbReference type="Proteomes" id="UP001620460">
    <property type="component" value="Unassembled WGS sequence"/>
</dbReference>
<evidence type="ECO:0000313" key="1">
    <source>
        <dbReference type="EMBL" id="MFK2905312.1"/>
    </source>
</evidence>
<organism evidence="1 2">
    <name type="scientific">Dyella ginsengisoli</name>
    <dbReference type="NCBI Taxonomy" id="363848"/>
    <lineage>
        <taxon>Bacteria</taxon>
        <taxon>Pseudomonadati</taxon>
        <taxon>Pseudomonadota</taxon>
        <taxon>Gammaproteobacteria</taxon>
        <taxon>Lysobacterales</taxon>
        <taxon>Rhodanobacteraceae</taxon>
        <taxon>Dyella</taxon>
    </lineage>
</organism>
<comment type="caution">
    <text evidence="1">The sequence shown here is derived from an EMBL/GenBank/DDBJ whole genome shotgun (WGS) entry which is preliminary data.</text>
</comment>
<dbReference type="RefSeq" id="WP_404634698.1">
    <property type="nucleotide sequence ID" value="NZ_JADIKM010000004.1"/>
</dbReference>
<dbReference type="EMBL" id="JADIKM010000004">
    <property type="protein sequence ID" value="MFK2905312.1"/>
    <property type="molecule type" value="Genomic_DNA"/>
</dbReference>
<protein>
    <submittedName>
        <fullName evidence="1">Uncharacterized protein</fullName>
    </submittedName>
</protein>
<name>A0ABW8JVX3_9GAMM</name>
<gene>
    <name evidence="1" type="ORF">ISP17_15220</name>
</gene>
<proteinExistence type="predicted"/>
<keyword evidence="2" id="KW-1185">Reference proteome</keyword>
<sequence length="349" mass="37416">MLGAVVNVAHAGSDRLNIHVLNDRLTLAVARHPQVYLYGRIDPDAPKRFAKLMQSGRIAPGSDVYLSAREGDVAAGMALGRLIRQSGMATHLGAPRKSFPRATASRTALCVDACAYAFFGGLYRWAPSGSDRLGLTLAAQGSSATAPLPADASAYLKAMQIDLGHLTPAPGAPAGTVLWLTAERLEKTGATNNGRLPPVAHYDITSAAPTLDLRQLDRKGEHRLTVTCRPGQTLVAAYERVGALRARQVVARGARSYFELNGRPILASQDAVSAEGDMLVIRRNYPPSDLVDLLFAGSIGAWVDGRSAAFRDGFELHPWGAYKQLKVFYHACWKAAPWPPRANKAASGR</sequence>
<accession>A0ABW8JVX3</accession>
<reference evidence="1 2" key="1">
    <citation type="submission" date="2020-10" db="EMBL/GenBank/DDBJ databases">
        <title>Phylogeny of dyella-like bacteria.</title>
        <authorList>
            <person name="Fu J."/>
        </authorList>
    </citation>
    <scope>NUCLEOTIDE SEQUENCE [LARGE SCALE GENOMIC DNA]</scope>
    <source>
        <strain evidence="1 2">Gsoil3046</strain>
    </source>
</reference>